<evidence type="ECO:0000256" key="9">
    <source>
        <dbReference type="ARBA" id="ARBA00022723"/>
    </source>
</evidence>
<organism evidence="22 23">
    <name type="scientific">Candidatus Regiella insecticola LSR1</name>
    <dbReference type="NCBI Taxonomy" id="663321"/>
    <lineage>
        <taxon>Bacteria</taxon>
        <taxon>Pseudomonadati</taxon>
        <taxon>Pseudomonadota</taxon>
        <taxon>Gammaproteobacteria</taxon>
        <taxon>Enterobacterales</taxon>
        <taxon>Enterobacteriaceae</taxon>
        <taxon>aphid secondary symbionts</taxon>
        <taxon>Candidatus Regiella</taxon>
    </lineage>
</organism>
<evidence type="ECO:0000256" key="19">
    <source>
        <dbReference type="ARBA" id="ARBA00023200"/>
    </source>
</evidence>
<dbReference type="InterPro" id="IPR049824">
    <property type="entry name" value="RtxA-like_C80"/>
</dbReference>
<evidence type="ECO:0000256" key="12">
    <source>
        <dbReference type="ARBA" id="ARBA00022807"/>
    </source>
</evidence>
<keyword evidence="8" id="KW-0808">Transferase</keyword>
<evidence type="ECO:0000256" key="10">
    <source>
        <dbReference type="ARBA" id="ARBA00022737"/>
    </source>
</evidence>
<protein>
    <submittedName>
        <fullName evidence="22">Putative RTX-like toxin</fullName>
    </submittedName>
</protein>
<evidence type="ECO:0000256" key="3">
    <source>
        <dbReference type="ARBA" id="ARBA00004613"/>
    </source>
</evidence>
<evidence type="ECO:0000259" key="21">
    <source>
        <dbReference type="PROSITE" id="PS51771"/>
    </source>
</evidence>
<dbReference type="GO" id="GO:0046872">
    <property type="term" value="F:metal ion binding"/>
    <property type="evidence" value="ECO:0007669"/>
    <property type="project" value="UniProtKB-KW"/>
</dbReference>
<keyword evidence="14" id="KW-0460">Magnesium</keyword>
<keyword evidence="9" id="KW-0479">Metal-binding</keyword>
<feature type="domain" description="Peptidase C80" evidence="21">
    <location>
        <begin position="61"/>
        <end position="246"/>
    </location>
</feature>
<keyword evidence="19" id="KW-1035">Host cytoplasm</keyword>
<dbReference type="GO" id="GO:0008289">
    <property type="term" value="F:lipid binding"/>
    <property type="evidence" value="ECO:0007669"/>
    <property type="project" value="UniProtKB-KW"/>
</dbReference>
<dbReference type="GO" id="GO:0044164">
    <property type="term" value="C:host cell cytosol"/>
    <property type="evidence" value="ECO:0007669"/>
    <property type="project" value="UniProtKB-SubCell"/>
</dbReference>
<dbReference type="AlphaFoldDB" id="E0WUJ8"/>
<dbReference type="STRING" id="663321.REG_1790"/>
<keyword evidence="13" id="KW-0068">Autocatalytic cleavage</keyword>
<keyword evidence="17" id="KW-0446">Lipid-binding</keyword>
<dbReference type="Proteomes" id="UP000005726">
    <property type="component" value="Unassembled WGS sequence"/>
</dbReference>
<dbReference type="CDD" id="cd20501">
    <property type="entry name" value="C80_RtxA-like"/>
    <property type="match status" value="1"/>
</dbReference>
<comment type="subcellular location">
    <subcellularLocation>
        <location evidence="2">Host cell membrane</location>
    </subcellularLocation>
    <subcellularLocation>
        <location evidence="20">Host cytoplasm</location>
        <location evidence="20">Host cytosol</location>
    </subcellularLocation>
    <subcellularLocation>
        <location evidence="3">Secreted</location>
    </subcellularLocation>
</comment>
<evidence type="ECO:0000313" key="22">
    <source>
        <dbReference type="EMBL" id="EFL91320.1"/>
    </source>
</evidence>
<comment type="cofactor">
    <cofactor evidence="1">
        <name>Mg(2+)</name>
        <dbReference type="ChEBI" id="CHEBI:18420"/>
    </cofactor>
</comment>
<dbReference type="GO" id="GO:0006508">
    <property type="term" value="P:proteolysis"/>
    <property type="evidence" value="ECO:0007669"/>
    <property type="project" value="UniProtKB-KW"/>
</dbReference>
<evidence type="ECO:0000256" key="6">
    <source>
        <dbReference type="ARBA" id="ARBA00022656"/>
    </source>
</evidence>
<dbReference type="HOGENOM" id="CLU_645097_0_0_6"/>
<evidence type="ECO:0000256" key="16">
    <source>
        <dbReference type="ARBA" id="ARBA00023026"/>
    </source>
</evidence>
<evidence type="ECO:0000256" key="15">
    <source>
        <dbReference type="ARBA" id="ARBA00022870"/>
    </source>
</evidence>
<name>E0WUJ8_9ENTR</name>
<sequence>MEKRSDEIKIPLTRAFLQQHQLSELLDNVWNDEQELALGSQNSPALHREAVNSWKTQEVSLMGSGENSRFASQLVLQLEDNPAVRKAAAKLAGKYPGRSVLVQLDAEGHYRVVYGDPSILRGYLRWQVVGHGRKDDRTKHDQTLGGSDALELASKIARLSQQLNDDYSINSQPGYISLVGCSLAERDVTTNYAHQLALSLDQQGIRTDIAARRTDVMVSQSGRKFTQSSEGDWQHKISEDKLLLRWNKQGKLLPATEADLALRLQRIKAIVDELALGKITYPSLTQQQLAYLADAFQHADEGLDVKRLMQTIFDAEQRQAWHQEVYQLLQLQRIHPQLANLSSQAALQLSQDWRENQAKSIAELAMTARKNTAPEVNITAQIAPQAFYIEHPTFNTLASETALGLAWLAACSQETAKCRCFSLMPSSTNSKP</sequence>
<evidence type="ECO:0000256" key="1">
    <source>
        <dbReference type="ARBA" id="ARBA00001946"/>
    </source>
</evidence>
<dbReference type="InterPro" id="IPR038383">
    <property type="entry name" value="CPD_dom_sf"/>
</dbReference>
<keyword evidence="6" id="KW-0800">Toxin</keyword>
<dbReference type="eggNOG" id="COG1073">
    <property type="taxonomic scope" value="Bacteria"/>
</dbReference>
<evidence type="ECO:0000256" key="2">
    <source>
        <dbReference type="ARBA" id="ARBA00004165"/>
    </source>
</evidence>
<dbReference type="GO" id="GO:0020002">
    <property type="term" value="C:host cell plasma membrane"/>
    <property type="evidence" value="ECO:0007669"/>
    <property type="project" value="UniProtKB-SubCell"/>
</dbReference>
<evidence type="ECO:0000256" key="13">
    <source>
        <dbReference type="ARBA" id="ARBA00022813"/>
    </source>
</evidence>
<evidence type="ECO:0000256" key="7">
    <source>
        <dbReference type="ARBA" id="ARBA00022670"/>
    </source>
</evidence>
<dbReference type="GO" id="GO:0008234">
    <property type="term" value="F:cysteine-type peptidase activity"/>
    <property type="evidence" value="ECO:0007669"/>
    <property type="project" value="UniProtKB-KW"/>
</dbReference>
<dbReference type="GO" id="GO:0090729">
    <property type="term" value="F:toxin activity"/>
    <property type="evidence" value="ECO:0007669"/>
    <property type="project" value="UniProtKB-KW"/>
</dbReference>
<reference evidence="22" key="1">
    <citation type="journal article" date="2009" name="Environ. Microbiol.">
        <title>Dynamics of genome evolution in facultative symbionts of aphids.</title>
        <authorList>
            <person name="Degnan P.H."/>
            <person name="Leonardo T.E."/>
            <person name="Cass B.N."/>
            <person name="Hurwitz B."/>
            <person name="Stern D."/>
            <person name="Gibbs R.A."/>
            <person name="Richards S."/>
            <person name="Moran N.A."/>
        </authorList>
    </citation>
    <scope>NUCLEOTIDE SEQUENCE [LARGE SCALE GENOMIC DNA]</scope>
    <source>
        <strain evidence="22">LSR1</strain>
    </source>
</reference>
<keyword evidence="10" id="KW-0677">Repeat</keyword>
<evidence type="ECO:0000256" key="8">
    <source>
        <dbReference type="ARBA" id="ARBA00022679"/>
    </source>
</evidence>
<evidence type="ECO:0000313" key="23">
    <source>
        <dbReference type="Proteomes" id="UP000005726"/>
    </source>
</evidence>
<dbReference type="Gene3D" id="3.40.50.11050">
    <property type="match status" value="1"/>
</dbReference>
<evidence type="ECO:0000256" key="4">
    <source>
        <dbReference type="ARBA" id="ARBA00022511"/>
    </source>
</evidence>
<dbReference type="InterPro" id="IPR020974">
    <property type="entry name" value="CPD_dom"/>
</dbReference>
<keyword evidence="12" id="KW-0788">Thiol protease</keyword>
<proteinExistence type="predicted"/>
<dbReference type="Pfam" id="PF11713">
    <property type="entry name" value="Peptidase_C80"/>
    <property type="match status" value="1"/>
</dbReference>
<evidence type="ECO:0000256" key="5">
    <source>
        <dbReference type="ARBA" id="ARBA00022525"/>
    </source>
</evidence>
<dbReference type="PROSITE" id="PS51771">
    <property type="entry name" value="CGT_MARTX_CPD"/>
    <property type="match status" value="1"/>
</dbReference>
<accession>E0WUJ8</accession>
<dbReference type="GO" id="GO:0016740">
    <property type="term" value="F:transferase activity"/>
    <property type="evidence" value="ECO:0007669"/>
    <property type="project" value="UniProtKB-KW"/>
</dbReference>
<keyword evidence="5" id="KW-0964">Secreted</keyword>
<evidence type="ECO:0000256" key="14">
    <source>
        <dbReference type="ARBA" id="ARBA00022842"/>
    </source>
</evidence>
<keyword evidence="18" id="KW-0472">Membrane</keyword>
<evidence type="ECO:0000256" key="18">
    <source>
        <dbReference type="ARBA" id="ARBA00023136"/>
    </source>
</evidence>
<keyword evidence="16" id="KW-0843">Virulence</keyword>
<evidence type="ECO:0000256" key="11">
    <source>
        <dbReference type="ARBA" id="ARBA00022801"/>
    </source>
</evidence>
<gene>
    <name evidence="22" type="ORF">REG_1790</name>
</gene>
<dbReference type="EMBL" id="GL379671">
    <property type="protein sequence ID" value="EFL91320.1"/>
    <property type="molecule type" value="Genomic_DNA"/>
</dbReference>
<evidence type="ECO:0000256" key="20">
    <source>
        <dbReference type="ARBA" id="ARBA00023586"/>
    </source>
</evidence>
<dbReference type="GO" id="GO:0005576">
    <property type="term" value="C:extracellular region"/>
    <property type="evidence" value="ECO:0007669"/>
    <property type="project" value="UniProtKB-SubCell"/>
</dbReference>
<keyword evidence="4" id="KW-1032">Host cell membrane</keyword>
<keyword evidence="7" id="KW-0645">Protease</keyword>
<keyword evidence="23" id="KW-1185">Reference proteome</keyword>
<keyword evidence="11" id="KW-0378">Hydrolase</keyword>
<evidence type="ECO:0000256" key="17">
    <source>
        <dbReference type="ARBA" id="ARBA00023121"/>
    </source>
</evidence>
<keyword evidence="15" id="KW-1043">Host membrane</keyword>